<dbReference type="InterPro" id="IPR036291">
    <property type="entry name" value="NAD(P)-bd_dom_sf"/>
</dbReference>
<reference evidence="9 10" key="1">
    <citation type="submission" date="2010-05" db="EMBL/GenBank/DDBJ databases">
        <title>The Genome Sequence of Thecamonas trahens ATCC 50062.</title>
        <authorList>
            <consortium name="The Broad Institute Genome Sequencing Platform"/>
            <person name="Russ C."/>
            <person name="Cuomo C."/>
            <person name="Shea T."/>
            <person name="Young S.K."/>
            <person name="Zeng Q."/>
            <person name="Koehrsen M."/>
            <person name="Haas B."/>
            <person name="Borodovsky M."/>
            <person name="Guigo R."/>
            <person name="Alvarado L."/>
            <person name="Berlin A."/>
            <person name="Bochicchio J."/>
            <person name="Borenstein D."/>
            <person name="Chapman S."/>
            <person name="Chen Z."/>
            <person name="Freedman E."/>
            <person name="Gellesch M."/>
            <person name="Goldberg J."/>
            <person name="Griggs A."/>
            <person name="Gujja S."/>
            <person name="Heilman E."/>
            <person name="Heiman D."/>
            <person name="Hepburn T."/>
            <person name="Howarth C."/>
            <person name="Jen D."/>
            <person name="Larson L."/>
            <person name="Mehta T."/>
            <person name="Park D."/>
            <person name="Pearson M."/>
            <person name="Roberts A."/>
            <person name="Saif S."/>
            <person name="Shenoy N."/>
            <person name="Sisk P."/>
            <person name="Stolte C."/>
            <person name="Sykes S."/>
            <person name="Thomson T."/>
            <person name="Walk T."/>
            <person name="White J."/>
            <person name="Yandava C."/>
            <person name="Burger G."/>
            <person name="Gray M.W."/>
            <person name="Holland P.W.H."/>
            <person name="King N."/>
            <person name="Lang F.B.F."/>
            <person name="Roger A.J."/>
            <person name="Ruiz-Trillo I."/>
            <person name="Lander E."/>
            <person name="Nusbaum C."/>
        </authorList>
    </citation>
    <scope>NUCLEOTIDE SEQUENCE [LARGE SCALE GENOMIC DNA]</scope>
    <source>
        <strain evidence="9 10">ATCC 50062</strain>
    </source>
</reference>
<dbReference type="GO" id="GO:0006729">
    <property type="term" value="P:tetrahydrobiopterin biosynthetic process"/>
    <property type="evidence" value="ECO:0007669"/>
    <property type="project" value="UniProtKB-KW"/>
</dbReference>
<dbReference type="PANTHER" id="PTHR15104">
    <property type="entry name" value="DIHYDROPTERIDINE REDUCTASE"/>
    <property type="match status" value="1"/>
</dbReference>
<evidence type="ECO:0000256" key="6">
    <source>
        <dbReference type="ARBA" id="ARBA00039153"/>
    </source>
</evidence>
<dbReference type="InterPro" id="IPR020904">
    <property type="entry name" value="Sc_DH/Rdtase_CS"/>
</dbReference>
<dbReference type="PANTHER" id="PTHR15104:SF0">
    <property type="entry name" value="DIHYDROPTERIDINE REDUCTASE"/>
    <property type="match status" value="1"/>
</dbReference>
<evidence type="ECO:0000313" key="9">
    <source>
        <dbReference type="EMBL" id="KNC49981.1"/>
    </source>
</evidence>
<dbReference type="GO" id="GO:0004155">
    <property type="term" value="F:6,7-dihydropteridine reductase activity"/>
    <property type="evidence" value="ECO:0007669"/>
    <property type="project" value="UniProtKB-EC"/>
</dbReference>
<keyword evidence="5" id="KW-0783">Tetrahydrobiopterin biosynthesis</keyword>
<keyword evidence="4" id="KW-0560">Oxidoreductase</keyword>
<keyword evidence="3" id="KW-0521">NADP</keyword>
<evidence type="ECO:0000313" key="10">
    <source>
        <dbReference type="Proteomes" id="UP000054408"/>
    </source>
</evidence>
<dbReference type="EC" id="1.5.1.34" evidence="6"/>
<dbReference type="Pfam" id="PF00106">
    <property type="entry name" value="adh_short"/>
    <property type="match status" value="1"/>
</dbReference>
<dbReference type="Proteomes" id="UP000054408">
    <property type="component" value="Unassembled WGS sequence"/>
</dbReference>
<evidence type="ECO:0000256" key="4">
    <source>
        <dbReference type="ARBA" id="ARBA00023002"/>
    </source>
</evidence>
<dbReference type="Gene3D" id="3.40.50.720">
    <property type="entry name" value="NAD(P)-binding Rossmann-like Domain"/>
    <property type="match status" value="1"/>
</dbReference>
<dbReference type="GO" id="GO:0005737">
    <property type="term" value="C:cytoplasm"/>
    <property type="evidence" value="ECO:0007669"/>
    <property type="project" value="TreeGrafter"/>
</dbReference>
<accession>A0A0L0DCZ1</accession>
<dbReference type="PRINTS" id="PR00081">
    <property type="entry name" value="GDHRDH"/>
</dbReference>
<dbReference type="OrthoDB" id="1204at2759"/>
<dbReference type="AlphaFoldDB" id="A0A0L0DCZ1"/>
<comment type="subunit">
    <text evidence="2">Homodimer.</text>
</comment>
<evidence type="ECO:0000256" key="8">
    <source>
        <dbReference type="ARBA" id="ARBA00041348"/>
    </source>
</evidence>
<evidence type="ECO:0000256" key="7">
    <source>
        <dbReference type="ARBA" id="ARBA00039520"/>
    </source>
</evidence>
<dbReference type="InterPro" id="IPR002347">
    <property type="entry name" value="SDR_fam"/>
</dbReference>
<dbReference type="GO" id="GO:0006559">
    <property type="term" value="P:L-phenylalanine catabolic process"/>
    <property type="evidence" value="ECO:0007669"/>
    <property type="project" value="TreeGrafter"/>
</dbReference>
<evidence type="ECO:0000256" key="5">
    <source>
        <dbReference type="ARBA" id="ARBA00023007"/>
    </source>
</evidence>
<dbReference type="OMA" id="QCVRYFK"/>
<dbReference type="STRING" id="461836.A0A0L0DCZ1"/>
<proteinExistence type="inferred from homology"/>
<dbReference type="SUPFAM" id="SSF51735">
    <property type="entry name" value="NAD(P)-binding Rossmann-fold domains"/>
    <property type="match status" value="1"/>
</dbReference>
<dbReference type="FunFam" id="3.40.50.720:FF:000157">
    <property type="entry name" value="Quinoid dihydropteridine reductase"/>
    <property type="match status" value="1"/>
</dbReference>
<evidence type="ECO:0000256" key="3">
    <source>
        <dbReference type="ARBA" id="ARBA00022857"/>
    </source>
</evidence>
<organism evidence="9 10">
    <name type="scientific">Thecamonas trahens ATCC 50062</name>
    <dbReference type="NCBI Taxonomy" id="461836"/>
    <lineage>
        <taxon>Eukaryota</taxon>
        <taxon>Apusozoa</taxon>
        <taxon>Apusomonadida</taxon>
        <taxon>Apusomonadidae</taxon>
        <taxon>Thecamonas</taxon>
    </lineage>
</organism>
<dbReference type="PROSITE" id="PS00061">
    <property type="entry name" value="ADH_SHORT"/>
    <property type="match status" value="1"/>
</dbReference>
<dbReference type="GeneID" id="25565072"/>
<dbReference type="eggNOG" id="KOG4022">
    <property type="taxonomic scope" value="Eukaryota"/>
</dbReference>
<dbReference type="EMBL" id="GL349459">
    <property type="protein sequence ID" value="KNC49981.1"/>
    <property type="molecule type" value="Genomic_DNA"/>
</dbReference>
<dbReference type="GO" id="GO:0070402">
    <property type="term" value="F:NADPH binding"/>
    <property type="evidence" value="ECO:0007669"/>
    <property type="project" value="TreeGrafter"/>
</dbReference>
<dbReference type="RefSeq" id="XP_013757150.1">
    <property type="nucleotide sequence ID" value="XM_013901696.1"/>
</dbReference>
<evidence type="ECO:0000256" key="1">
    <source>
        <dbReference type="ARBA" id="ARBA00006484"/>
    </source>
</evidence>
<evidence type="ECO:0000256" key="2">
    <source>
        <dbReference type="ARBA" id="ARBA00011738"/>
    </source>
</evidence>
<comment type="similarity">
    <text evidence="1">Belongs to the short-chain dehydrogenases/reductases (SDR) family.</text>
</comment>
<dbReference type="GO" id="GO:0070404">
    <property type="term" value="F:NADH binding"/>
    <property type="evidence" value="ECO:0007669"/>
    <property type="project" value="TreeGrafter"/>
</dbReference>
<sequence length="226" mass="22866">MSARNLVVVFGGAGQLGAAVVEAFNAASFTTVAIDIRENEAATVNLKIDLSATEEEKAAALSAGLAAHVAESGDVVKSVVCVAGGWCGGAIKSSEVFKQTDMMWSRNVSSAIMAGHIAANHLAEDGSLVLTGAQAGLSATPGMIGYGVAKAATIQLVSSLAAEGSGLPANTFVGCIMPQTLDTATNRKAMPDADFSQWTPLATVADLLVNWANGNDRPASGSLTNV</sequence>
<name>A0A0L0DCZ1_THETB</name>
<gene>
    <name evidence="9" type="ORF">AMSG_05737</name>
</gene>
<protein>
    <recommendedName>
        <fullName evidence="7">Dihydropteridine reductase</fullName>
        <ecNumber evidence="6">1.5.1.34</ecNumber>
    </recommendedName>
    <alternativeName>
        <fullName evidence="8">Quinoid dihydropteridine reductase</fullName>
    </alternativeName>
</protein>
<keyword evidence="10" id="KW-1185">Reference proteome</keyword>